<keyword evidence="4" id="KW-1185">Reference proteome</keyword>
<organism evidence="3 4">
    <name type="scientific">Alteromonas lipolytica</name>
    <dbReference type="NCBI Taxonomy" id="1856405"/>
    <lineage>
        <taxon>Bacteria</taxon>
        <taxon>Pseudomonadati</taxon>
        <taxon>Pseudomonadota</taxon>
        <taxon>Gammaproteobacteria</taxon>
        <taxon>Alteromonadales</taxon>
        <taxon>Alteromonadaceae</taxon>
        <taxon>Alteromonas/Salinimonas group</taxon>
        <taxon>Alteromonas</taxon>
    </lineage>
</organism>
<name>A0A1E8F8A6_9ALTE</name>
<dbReference type="EMBL" id="MJIC01000021">
    <property type="protein sequence ID" value="OFI32144.1"/>
    <property type="molecule type" value="Genomic_DNA"/>
</dbReference>
<dbReference type="InterPro" id="IPR025164">
    <property type="entry name" value="Toastrack_DUF4097"/>
</dbReference>
<comment type="caution">
    <text evidence="3">The sequence shown here is derived from an EMBL/GenBank/DDBJ whole genome shotgun (WGS) entry which is preliminary data.</text>
</comment>
<protein>
    <recommendedName>
        <fullName evidence="2">DUF4097 domain-containing protein</fullName>
    </recommendedName>
</protein>
<keyword evidence="1" id="KW-0732">Signal</keyword>
<dbReference type="AlphaFoldDB" id="A0A1E8F8A6"/>
<evidence type="ECO:0000313" key="4">
    <source>
        <dbReference type="Proteomes" id="UP000176037"/>
    </source>
</evidence>
<dbReference type="Proteomes" id="UP000176037">
    <property type="component" value="Unassembled WGS sequence"/>
</dbReference>
<evidence type="ECO:0000256" key="1">
    <source>
        <dbReference type="SAM" id="SignalP"/>
    </source>
</evidence>
<dbReference type="STRING" id="1856405.BFC17_07910"/>
<feature type="signal peptide" evidence="1">
    <location>
        <begin position="1"/>
        <end position="30"/>
    </location>
</feature>
<proteinExistence type="predicted"/>
<dbReference type="Pfam" id="PF13349">
    <property type="entry name" value="DUF4097"/>
    <property type="match status" value="1"/>
</dbReference>
<sequence>MQTLMISNIVKKLCWSAALAGVLLSGNAFAQEKIDKTLDTGSKPFVEMEHVYGKAEIKTWDKNQVRITGKLGSLTEEFTFEKRGNSVVIDVEVKNNHYRWEDDDEAKDDLTVYVPAGSRFAYEALNANVKVDGPQGGTSVEVVNGNIEGRNLGGKVSIESVNGDIELKAITGMLQVEAVNGNIEAEHDSAEPFEVVSVNGKIDLQSVSPEVKVETVNGDSSLQLGEVSDLEMTSVNGDARVSMSLKADADVEVDTVGGSISLTFNKDVSARFEVEAHAGGKIINKLSDDKVNKAKYGPGQWIDFTQGRGNARVRVSTVNGKVTLGQ</sequence>
<evidence type="ECO:0000313" key="3">
    <source>
        <dbReference type="EMBL" id="OFI32144.1"/>
    </source>
</evidence>
<evidence type="ECO:0000259" key="2">
    <source>
        <dbReference type="Pfam" id="PF13349"/>
    </source>
</evidence>
<accession>A0A1E8F8A6</accession>
<feature type="domain" description="DUF4097" evidence="2">
    <location>
        <begin position="57"/>
        <end position="324"/>
    </location>
</feature>
<dbReference type="OrthoDB" id="6194490at2"/>
<reference evidence="3 4" key="1">
    <citation type="submission" date="2016-09" db="EMBL/GenBank/DDBJ databases">
        <title>Alteromonas lipolytica, a new species isolated from sea water.</title>
        <authorList>
            <person name="Wu Y.-H."/>
            <person name="Cheng H."/>
            <person name="Xu X.-W."/>
        </authorList>
    </citation>
    <scope>NUCLEOTIDE SEQUENCE [LARGE SCALE GENOMIC DNA]</scope>
    <source>
        <strain evidence="3 4">JW12</strain>
    </source>
</reference>
<gene>
    <name evidence="3" type="ORF">BFC17_07910</name>
</gene>
<feature type="chain" id="PRO_5009213869" description="DUF4097 domain-containing protein" evidence="1">
    <location>
        <begin position="31"/>
        <end position="326"/>
    </location>
</feature>